<dbReference type="AlphaFoldDB" id="A0AAV4NM27"/>
<dbReference type="Proteomes" id="UP001054945">
    <property type="component" value="Unassembled WGS sequence"/>
</dbReference>
<protein>
    <recommendedName>
        <fullName evidence="4">Secreted protein</fullName>
    </recommendedName>
</protein>
<feature type="transmembrane region" description="Helical" evidence="1">
    <location>
        <begin position="6"/>
        <end position="33"/>
    </location>
</feature>
<keyword evidence="1" id="KW-1133">Transmembrane helix</keyword>
<comment type="caution">
    <text evidence="2">The sequence shown here is derived from an EMBL/GenBank/DDBJ whole genome shotgun (WGS) entry which is preliminary data.</text>
</comment>
<evidence type="ECO:0000313" key="3">
    <source>
        <dbReference type="Proteomes" id="UP001054945"/>
    </source>
</evidence>
<keyword evidence="3" id="KW-1185">Reference proteome</keyword>
<evidence type="ECO:0000313" key="2">
    <source>
        <dbReference type="EMBL" id="GIX85867.1"/>
    </source>
</evidence>
<reference evidence="2 3" key="1">
    <citation type="submission" date="2021-06" db="EMBL/GenBank/DDBJ databases">
        <title>Caerostris extrusa draft genome.</title>
        <authorList>
            <person name="Kono N."/>
            <person name="Arakawa K."/>
        </authorList>
    </citation>
    <scope>NUCLEOTIDE SEQUENCE [LARGE SCALE GENOMIC DNA]</scope>
</reference>
<proteinExistence type="predicted"/>
<organism evidence="2 3">
    <name type="scientific">Caerostris extrusa</name>
    <name type="common">Bark spider</name>
    <name type="synonym">Caerostris bankana</name>
    <dbReference type="NCBI Taxonomy" id="172846"/>
    <lineage>
        <taxon>Eukaryota</taxon>
        <taxon>Metazoa</taxon>
        <taxon>Ecdysozoa</taxon>
        <taxon>Arthropoda</taxon>
        <taxon>Chelicerata</taxon>
        <taxon>Arachnida</taxon>
        <taxon>Araneae</taxon>
        <taxon>Araneomorphae</taxon>
        <taxon>Entelegynae</taxon>
        <taxon>Araneoidea</taxon>
        <taxon>Araneidae</taxon>
        <taxon>Caerostris</taxon>
    </lineage>
</organism>
<accession>A0AAV4NM27</accession>
<keyword evidence="1" id="KW-0812">Transmembrane</keyword>
<name>A0AAV4NM27_CAEEX</name>
<dbReference type="EMBL" id="BPLR01003550">
    <property type="protein sequence ID" value="GIX85867.1"/>
    <property type="molecule type" value="Genomic_DNA"/>
</dbReference>
<sequence>MLRIHPPAIVMIFVLSIRNLPNTECIYIAVLLIRKRNRLDVKKQQQEAKLVLTVSDAWKRVPGGAFQHSLSHLPSGLTSSRGFFGHSVGDKCRALRRQCGSALYRGLLKMI</sequence>
<keyword evidence="1" id="KW-0472">Membrane</keyword>
<evidence type="ECO:0008006" key="4">
    <source>
        <dbReference type="Google" id="ProtNLM"/>
    </source>
</evidence>
<gene>
    <name evidence="2" type="ORF">CEXT_709361</name>
</gene>
<evidence type="ECO:0000256" key="1">
    <source>
        <dbReference type="SAM" id="Phobius"/>
    </source>
</evidence>